<keyword evidence="5" id="KW-0813">Transport</keyword>
<evidence type="ECO:0000313" key="18">
    <source>
        <dbReference type="EMBL" id="GFZ96276.1"/>
    </source>
</evidence>
<evidence type="ECO:0000313" key="19">
    <source>
        <dbReference type="Proteomes" id="UP000603317"/>
    </source>
</evidence>
<dbReference type="SUPFAM" id="SSF52540">
    <property type="entry name" value="P-loop containing nucleoside triphosphate hydrolases"/>
    <property type="match status" value="1"/>
</dbReference>
<proteinExistence type="inferred from homology"/>
<evidence type="ECO:0000256" key="11">
    <source>
        <dbReference type="ARBA" id="ARBA00022927"/>
    </source>
</evidence>
<feature type="domain" description="AAA+ ATPase" evidence="17">
    <location>
        <begin position="162"/>
        <end position="345"/>
    </location>
</feature>
<keyword evidence="19" id="KW-1185">Reference proteome</keyword>
<evidence type="ECO:0000256" key="8">
    <source>
        <dbReference type="ARBA" id="ARBA00022781"/>
    </source>
</evidence>
<keyword evidence="13" id="KW-0406">Ion transport</keyword>
<dbReference type="InterPro" id="IPR050053">
    <property type="entry name" value="ATPase_alpha/beta_chains"/>
</dbReference>
<evidence type="ECO:0000256" key="3">
    <source>
        <dbReference type="ARBA" id="ARBA00012473"/>
    </source>
</evidence>
<dbReference type="EMBL" id="BMID01000001">
    <property type="protein sequence ID" value="GFZ96276.1"/>
    <property type="molecule type" value="Genomic_DNA"/>
</dbReference>
<dbReference type="Pfam" id="PF18269">
    <property type="entry name" value="T3SS_ATPase_C"/>
    <property type="match status" value="1"/>
</dbReference>
<gene>
    <name evidence="18" type="primary">fliI</name>
    <name evidence="18" type="ORF">GCM10010923_00070</name>
</gene>
<dbReference type="CDD" id="cd01136">
    <property type="entry name" value="ATPase_flagellum-secretory_path_III"/>
    <property type="match status" value="1"/>
</dbReference>
<reference evidence="19" key="1">
    <citation type="journal article" date="2019" name="Int. J. Syst. Evol. Microbiol.">
        <title>The Global Catalogue of Microorganisms (GCM) 10K type strain sequencing project: providing services to taxonomists for standard genome sequencing and annotation.</title>
        <authorList>
            <consortium name="The Broad Institute Genomics Platform"/>
            <consortium name="The Broad Institute Genome Sequencing Center for Infectious Disease"/>
            <person name="Wu L."/>
            <person name="Ma J."/>
        </authorList>
    </citation>
    <scope>NUCLEOTIDE SEQUENCE [LARGE SCALE GENOMIC DNA]</scope>
    <source>
        <strain evidence="19">CGMCC 1.15297</strain>
    </source>
</reference>
<name>A0ABQ1F0M8_9SPHN</name>
<dbReference type="SMART" id="SM00382">
    <property type="entry name" value="AAA"/>
    <property type="match status" value="1"/>
</dbReference>
<evidence type="ECO:0000256" key="12">
    <source>
        <dbReference type="ARBA" id="ARBA00022967"/>
    </source>
</evidence>
<evidence type="ECO:0000256" key="15">
    <source>
        <dbReference type="ARBA" id="ARBA00023310"/>
    </source>
</evidence>
<dbReference type="InterPro" id="IPR020003">
    <property type="entry name" value="ATPase_a/bsu_AS"/>
</dbReference>
<dbReference type="Pfam" id="PF00006">
    <property type="entry name" value="ATP-synt_ab"/>
    <property type="match status" value="1"/>
</dbReference>
<evidence type="ECO:0000256" key="5">
    <source>
        <dbReference type="ARBA" id="ARBA00022448"/>
    </source>
</evidence>
<comment type="similarity">
    <text evidence="2">Belongs to the ATPase alpha/beta chains family.</text>
</comment>
<dbReference type="PROSITE" id="PS00152">
    <property type="entry name" value="ATPASE_ALPHA_BETA"/>
    <property type="match status" value="1"/>
</dbReference>
<keyword evidence="10" id="KW-0067">ATP-binding</keyword>
<keyword evidence="11" id="KW-0653">Protein transport</keyword>
<evidence type="ECO:0000256" key="4">
    <source>
        <dbReference type="ARBA" id="ARBA00020580"/>
    </source>
</evidence>
<dbReference type="InterPro" id="IPR000194">
    <property type="entry name" value="ATPase_F1/V1/A1_a/bsu_nucl-bd"/>
</dbReference>
<keyword evidence="12" id="KW-1278">Translocase</keyword>
<evidence type="ECO:0000256" key="7">
    <source>
        <dbReference type="ARBA" id="ARBA00022741"/>
    </source>
</evidence>
<evidence type="ECO:0000256" key="1">
    <source>
        <dbReference type="ARBA" id="ARBA00004496"/>
    </source>
</evidence>
<evidence type="ECO:0000256" key="10">
    <source>
        <dbReference type="ARBA" id="ARBA00022840"/>
    </source>
</evidence>
<dbReference type="InterPro" id="IPR003593">
    <property type="entry name" value="AAA+_ATPase"/>
</dbReference>
<evidence type="ECO:0000256" key="16">
    <source>
        <dbReference type="ARBA" id="ARBA00034006"/>
    </source>
</evidence>
<comment type="caution">
    <text evidence="18">The sequence shown here is derived from an EMBL/GenBank/DDBJ whole genome shotgun (WGS) entry which is preliminary data.</text>
</comment>
<dbReference type="InterPro" id="IPR027417">
    <property type="entry name" value="P-loop_NTPase"/>
</dbReference>
<dbReference type="InterPro" id="IPR040627">
    <property type="entry name" value="T3SS_ATPase_C"/>
</dbReference>
<evidence type="ECO:0000256" key="9">
    <source>
        <dbReference type="ARBA" id="ARBA00022795"/>
    </source>
</evidence>
<keyword evidence="7" id="KW-0547">Nucleotide-binding</keyword>
<dbReference type="EC" id="7.1.2.2" evidence="3"/>
<organism evidence="18 19">
    <name type="scientific">Blastomonas marina</name>
    <dbReference type="NCBI Taxonomy" id="1867408"/>
    <lineage>
        <taxon>Bacteria</taxon>
        <taxon>Pseudomonadati</taxon>
        <taxon>Pseudomonadota</taxon>
        <taxon>Alphaproteobacteria</taxon>
        <taxon>Sphingomonadales</taxon>
        <taxon>Sphingomonadaceae</taxon>
        <taxon>Blastomonas</taxon>
    </lineage>
</organism>
<keyword evidence="6" id="KW-0963">Cytoplasm</keyword>
<comment type="subcellular location">
    <subcellularLocation>
        <location evidence="1">Cytoplasm</location>
    </subcellularLocation>
</comment>
<evidence type="ECO:0000256" key="6">
    <source>
        <dbReference type="ARBA" id="ARBA00022490"/>
    </source>
</evidence>
<comment type="catalytic activity">
    <reaction evidence="16">
        <text>ATP + H2O + cellular proteinSide 1 = ADP + phosphate + cellular proteinSide 2.</text>
        <dbReference type="EC" id="7.4.2.8"/>
    </reaction>
</comment>
<dbReference type="NCBIfam" id="TIGR01026">
    <property type="entry name" value="fliI_yscN"/>
    <property type="match status" value="1"/>
</dbReference>
<evidence type="ECO:0000259" key="17">
    <source>
        <dbReference type="SMART" id="SM00382"/>
    </source>
</evidence>
<keyword evidence="14" id="KW-1006">Bacterial flagellum protein export</keyword>
<dbReference type="PANTHER" id="PTHR15184">
    <property type="entry name" value="ATP SYNTHASE"/>
    <property type="match status" value="1"/>
</dbReference>
<evidence type="ECO:0000256" key="2">
    <source>
        <dbReference type="ARBA" id="ARBA00008936"/>
    </source>
</evidence>
<evidence type="ECO:0000256" key="14">
    <source>
        <dbReference type="ARBA" id="ARBA00023225"/>
    </source>
</evidence>
<keyword evidence="8" id="KW-0375">Hydrogen ion transport</keyword>
<dbReference type="Proteomes" id="UP000603317">
    <property type="component" value="Unassembled WGS sequence"/>
</dbReference>
<keyword evidence="9" id="KW-1005">Bacterial flagellum biogenesis</keyword>
<dbReference type="InterPro" id="IPR005714">
    <property type="entry name" value="ATPase_T3SS_FliI/YscN"/>
</dbReference>
<keyword evidence="15" id="KW-0066">ATP synthesis</keyword>
<accession>A0ABQ1F0M8</accession>
<dbReference type="RefSeq" id="WP_188640760.1">
    <property type="nucleotide sequence ID" value="NZ_BMID01000001.1"/>
</dbReference>
<dbReference type="PANTHER" id="PTHR15184:SF81">
    <property type="entry name" value="FLAGELLUM-SPECIFIC ATP SYNTHASE"/>
    <property type="match status" value="1"/>
</dbReference>
<protein>
    <recommendedName>
        <fullName evidence="4">Flagellum-specific ATP synthase</fullName>
        <ecNumber evidence="3">7.1.2.2</ecNumber>
    </recommendedName>
</protein>
<sequence length="445" mass="46877">MIAAQQRAVESLIDRVGAVDAGPRRIGKLVAHDAGMMEVTGFDYPLGFGGSIRTADGRKIKAEIAGFRGSRAMMIPLESDGALKNGARVEPDMQSSLADVGEGLLGRVIGPMGEPLDGGGPVVTGDRWPLAGKRTNVLNRGRVTQPIDLGVRAINALLTAGYGQRVAIAAGSGVGKSVLIGQIIANADVDVAVVGLIGERGREVSDFVDTRLNGPMRSRTVTVAVPADHSPVLRLRAASRATAIAEYFRAQGKRVLLIVDSLTRIAHAQREIGLALGEPPTMKGYPPSALALIPRLVERAGNDRNSGGSITALYTVLADGGDMEDPVVDTARAIVDGHIILSRQLAEQGVYPAIDIGKSLSRVATDIVDDGQRAAQANFRRLWSAYEDNRDLLLMGAYREGSDPNIDEAVQRRAEQLAFIRQGISTAVSLGDSAAQLEQAFGGAA</sequence>
<dbReference type="Gene3D" id="3.40.50.12240">
    <property type="match status" value="1"/>
</dbReference>
<evidence type="ECO:0000256" key="13">
    <source>
        <dbReference type="ARBA" id="ARBA00023065"/>
    </source>
</evidence>